<accession>A0A2A6M6E5</accession>
<dbReference type="AlphaFoldDB" id="A0A2A6M6E5"/>
<dbReference type="EMBL" id="NWTC01000001">
    <property type="protein sequence ID" value="PDT50433.1"/>
    <property type="molecule type" value="Genomic_DNA"/>
</dbReference>
<keyword evidence="3" id="KW-0808">Transferase</keyword>
<dbReference type="InterPro" id="IPR028098">
    <property type="entry name" value="Glyco_trans_4-like_N"/>
</dbReference>
<dbReference type="InterPro" id="IPR001296">
    <property type="entry name" value="Glyco_trans_1"/>
</dbReference>
<protein>
    <submittedName>
        <fullName evidence="3">Group 1 glycosyl transferase</fullName>
    </submittedName>
</protein>
<dbReference type="CDD" id="cd03801">
    <property type="entry name" value="GT4_PimA-like"/>
    <property type="match status" value="1"/>
</dbReference>
<feature type="domain" description="Glycosyl transferase family 1" evidence="1">
    <location>
        <begin position="249"/>
        <end position="381"/>
    </location>
</feature>
<dbReference type="Proteomes" id="UP000220353">
    <property type="component" value="Unassembled WGS sequence"/>
</dbReference>
<evidence type="ECO:0000313" key="3">
    <source>
        <dbReference type="EMBL" id="PDT50433.1"/>
    </source>
</evidence>
<organism evidence="3 4">
    <name type="scientific">Rhizobium fredii</name>
    <name type="common">Sinorhizobium fredii</name>
    <dbReference type="NCBI Taxonomy" id="380"/>
    <lineage>
        <taxon>Bacteria</taxon>
        <taxon>Pseudomonadati</taxon>
        <taxon>Pseudomonadota</taxon>
        <taxon>Alphaproteobacteria</taxon>
        <taxon>Hyphomicrobiales</taxon>
        <taxon>Rhizobiaceae</taxon>
        <taxon>Sinorhizobium/Ensifer group</taxon>
        <taxon>Sinorhizobium</taxon>
    </lineage>
</organism>
<evidence type="ECO:0000259" key="1">
    <source>
        <dbReference type="Pfam" id="PF00534"/>
    </source>
</evidence>
<dbReference type="SUPFAM" id="SSF53756">
    <property type="entry name" value="UDP-Glycosyltransferase/glycogen phosphorylase"/>
    <property type="match status" value="1"/>
</dbReference>
<reference evidence="3 4" key="1">
    <citation type="submission" date="2017-09" db="EMBL/GenBank/DDBJ databases">
        <title>Comparative genomics of rhizobia isolated from Phaseolus vulgaris in China.</title>
        <authorList>
            <person name="Tong W."/>
        </authorList>
    </citation>
    <scope>NUCLEOTIDE SEQUENCE [LARGE SCALE GENOMIC DNA]</scope>
    <source>
        <strain evidence="3 4">PCH1</strain>
    </source>
</reference>
<dbReference type="Pfam" id="PF13579">
    <property type="entry name" value="Glyco_trans_4_4"/>
    <property type="match status" value="1"/>
</dbReference>
<dbReference type="Gene3D" id="3.40.50.2000">
    <property type="entry name" value="Glycogen Phosphorylase B"/>
    <property type="match status" value="2"/>
</dbReference>
<dbReference type="InterPro" id="IPR050194">
    <property type="entry name" value="Glycosyltransferase_grp1"/>
</dbReference>
<gene>
    <name evidence="3" type="ORF">CO661_02065</name>
</gene>
<evidence type="ECO:0000313" key="4">
    <source>
        <dbReference type="Proteomes" id="UP000220353"/>
    </source>
</evidence>
<sequence length="445" mass="48405">MPSSRDRKALGRGGALRKLSRVVVINDASSAFGGATGIALLSIRLYRARGIDVTFIVGDSGDNAEPTALGAEVVSVGGRQLMNETPLVAAMRGIYNPAANRTLRSWMASSDTANTVYHVHGWSKILSPSIFDALRPVASRTVVHAHDFFLACPNGGFMDYVAGRPCSRAPLSFDCLKTNCDKRSYAQKMWRVARQLALQKSFDFHSQGAKILMIHEKMADLLIRSGYPRDRLVTVRNPATGFTAKRIPAERNRAIYFVGRLEAEKGIEDAITAAKRAKVPFKVIGDGPLRPRLSSAFPDVQFLGWNSRERIADLLADARALVMPSRYPEPYGLVVAEASQSGLPIVLSASAFLAQEVVDKGIGFSCNTQDADALSALFARLDGMSSDEIRVMSERAFSNVAHLSNTPDRWADELLAIYEERISAAAAWKASTIPAGLAWHPGLKL</sequence>
<evidence type="ECO:0000259" key="2">
    <source>
        <dbReference type="Pfam" id="PF13579"/>
    </source>
</evidence>
<dbReference type="PANTHER" id="PTHR45947:SF3">
    <property type="entry name" value="SULFOQUINOVOSYL TRANSFERASE SQD2"/>
    <property type="match status" value="1"/>
</dbReference>
<feature type="domain" description="Glycosyltransferase subfamily 4-like N-terminal" evidence="2">
    <location>
        <begin position="39"/>
        <end position="237"/>
    </location>
</feature>
<dbReference type="GO" id="GO:0016757">
    <property type="term" value="F:glycosyltransferase activity"/>
    <property type="evidence" value="ECO:0007669"/>
    <property type="project" value="InterPro"/>
</dbReference>
<comment type="caution">
    <text evidence="3">The sequence shown here is derived from an EMBL/GenBank/DDBJ whole genome shotgun (WGS) entry which is preliminary data.</text>
</comment>
<name>A0A2A6M6E5_RHIFR</name>
<dbReference type="Pfam" id="PF00534">
    <property type="entry name" value="Glycos_transf_1"/>
    <property type="match status" value="1"/>
</dbReference>
<proteinExistence type="predicted"/>
<dbReference type="PANTHER" id="PTHR45947">
    <property type="entry name" value="SULFOQUINOVOSYL TRANSFERASE SQD2"/>
    <property type="match status" value="1"/>
</dbReference>